<accession>A0A495IK32</accession>
<evidence type="ECO:0000313" key="1">
    <source>
        <dbReference type="EMBL" id="RKR76334.1"/>
    </source>
</evidence>
<gene>
    <name evidence="1" type="ORF">C8E83_3503</name>
</gene>
<dbReference type="Proteomes" id="UP000280008">
    <property type="component" value="Unassembled WGS sequence"/>
</dbReference>
<keyword evidence="2" id="KW-1185">Reference proteome</keyword>
<dbReference type="RefSeq" id="WP_121371320.1">
    <property type="nucleotide sequence ID" value="NZ_RBKS01000001.1"/>
</dbReference>
<sequence>MSTTQYPTGSVNALRPLGVQIVTAPRAGEAAAWWLAQAGLSIGMIQFRGDLTVLRLSSGRGTRRRVRLIVIGGPGAFEYVDRASDEAVSSAFATADPPRPAPPTGKELFGLIHPATSVTCVEDPWRNAVFCRRLRGRLVPCIA</sequence>
<protein>
    <submittedName>
        <fullName evidence="1">Uncharacterized protein</fullName>
    </submittedName>
</protein>
<name>A0A495IK32_9MICO</name>
<proteinExistence type="predicted"/>
<reference evidence="1 2" key="1">
    <citation type="submission" date="2018-10" db="EMBL/GenBank/DDBJ databases">
        <title>Sequencing the genomes of 1000 actinobacteria strains.</title>
        <authorList>
            <person name="Klenk H.-P."/>
        </authorList>
    </citation>
    <scope>NUCLEOTIDE SEQUENCE [LARGE SCALE GENOMIC DNA]</scope>
    <source>
        <strain evidence="1 2">DSM 17894</strain>
    </source>
</reference>
<dbReference type="AlphaFoldDB" id="A0A495IK32"/>
<dbReference type="EMBL" id="RBKS01000001">
    <property type="protein sequence ID" value="RKR76334.1"/>
    <property type="molecule type" value="Genomic_DNA"/>
</dbReference>
<organism evidence="1 2">
    <name type="scientific">Frondihabitans australicus</name>
    <dbReference type="NCBI Taxonomy" id="386892"/>
    <lineage>
        <taxon>Bacteria</taxon>
        <taxon>Bacillati</taxon>
        <taxon>Actinomycetota</taxon>
        <taxon>Actinomycetes</taxon>
        <taxon>Micrococcales</taxon>
        <taxon>Microbacteriaceae</taxon>
        <taxon>Frondihabitans</taxon>
    </lineage>
</organism>
<evidence type="ECO:0000313" key="2">
    <source>
        <dbReference type="Proteomes" id="UP000280008"/>
    </source>
</evidence>
<comment type="caution">
    <text evidence="1">The sequence shown here is derived from an EMBL/GenBank/DDBJ whole genome shotgun (WGS) entry which is preliminary data.</text>
</comment>